<dbReference type="GO" id="GO:0003755">
    <property type="term" value="F:peptidyl-prolyl cis-trans isomerase activity"/>
    <property type="evidence" value="ECO:0007669"/>
    <property type="project" value="InterPro"/>
</dbReference>
<dbReference type="InterPro" id="IPR002130">
    <property type="entry name" value="Cyclophilin-type_PPIase_dom"/>
</dbReference>
<gene>
    <name evidence="2" type="ORF">S12H4_51672</name>
</gene>
<name>X1VAX8_9ZZZZ</name>
<accession>X1VAX8</accession>
<protein>
    <recommendedName>
        <fullName evidence="1">PPIase cyclophilin-type domain-containing protein</fullName>
    </recommendedName>
</protein>
<proteinExistence type="predicted"/>
<comment type="caution">
    <text evidence="2">The sequence shown here is derived from an EMBL/GenBank/DDBJ whole genome shotgun (WGS) entry which is preliminary data.</text>
</comment>
<dbReference type="InterPro" id="IPR044666">
    <property type="entry name" value="Cyclophilin_A-like"/>
</dbReference>
<dbReference type="PROSITE" id="PS50072">
    <property type="entry name" value="CSA_PPIASE_2"/>
    <property type="match status" value="1"/>
</dbReference>
<sequence>RGTIAMANSGPNTNGSQFFIMHQDYNLPKNYVIFGKVIEGMSIVDKIAEAPVNQGAMGESSTPVNPVTIKSIEILEE</sequence>
<dbReference type="Pfam" id="PF00160">
    <property type="entry name" value="Pro_isomerase"/>
    <property type="match status" value="1"/>
</dbReference>
<dbReference type="SUPFAM" id="SSF50891">
    <property type="entry name" value="Cyclophilin-like"/>
    <property type="match status" value="1"/>
</dbReference>
<evidence type="ECO:0000259" key="1">
    <source>
        <dbReference type="PROSITE" id="PS50072"/>
    </source>
</evidence>
<feature type="non-terminal residue" evidence="2">
    <location>
        <position position="1"/>
    </location>
</feature>
<feature type="domain" description="PPIase cyclophilin-type" evidence="1">
    <location>
        <begin position="1"/>
        <end position="74"/>
    </location>
</feature>
<dbReference type="PRINTS" id="PR00153">
    <property type="entry name" value="CSAPPISMRASE"/>
</dbReference>
<dbReference type="PANTHER" id="PTHR45625:SF3">
    <property type="entry name" value="PEPTIDYL-PROLYL CIS-TRANS ISOMERASE B-RELATED"/>
    <property type="match status" value="1"/>
</dbReference>
<dbReference type="AlphaFoldDB" id="X1VAX8"/>
<dbReference type="EMBL" id="BARW01032684">
    <property type="protein sequence ID" value="GAJ02970.1"/>
    <property type="molecule type" value="Genomic_DNA"/>
</dbReference>
<dbReference type="InterPro" id="IPR029000">
    <property type="entry name" value="Cyclophilin-like_dom_sf"/>
</dbReference>
<dbReference type="PANTHER" id="PTHR45625">
    <property type="entry name" value="PEPTIDYL-PROLYL CIS-TRANS ISOMERASE-RELATED"/>
    <property type="match status" value="1"/>
</dbReference>
<dbReference type="Gene3D" id="2.40.100.10">
    <property type="entry name" value="Cyclophilin-like"/>
    <property type="match status" value="1"/>
</dbReference>
<reference evidence="2" key="1">
    <citation type="journal article" date="2014" name="Front. Microbiol.">
        <title>High frequency of phylogenetically diverse reductive dehalogenase-homologous genes in deep subseafloor sedimentary metagenomes.</title>
        <authorList>
            <person name="Kawai M."/>
            <person name="Futagami T."/>
            <person name="Toyoda A."/>
            <person name="Takaki Y."/>
            <person name="Nishi S."/>
            <person name="Hori S."/>
            <person name="Arai W."/>
            <person name="Tsubouchi T."/>
            <person name="Morono Y."/>
            <person name="Uchiyama I."/>
            <person name="Ito T."/>
            <person name="Fujiyama A."/>
            <person name="Inagaki F."/>
            <person name="Takami H."/>
        </authorList>
    </citation>
    <scope>NUCLEOTIDE SEQUENCE</scope>
    <source>
        <strain evidence="2">Expedition CK06-06</strain>
    </source>
</reference>
<organism evidence="2">
    <name type="scientific">marine sediment metagenome</name>
    <dbReference type="NCBI Taxonomy" id="412755"/>
    <lineage>
        <taxon>unclassified sequences</taxon>
        <taxon>metagenomes</taxon>
        <taxon>ecological metagenomes</taxon>
    </lineage>
</organism>
<evidence type="ECO:0000313" key="2">
    <source>
        <dbReference type="EMBL" id="GAJ02970.1"/>
    </source>
</evidence>